<protein>
    <submittedName>
        <fullName evidence="1">Uncharacterized protein</fullName>
    </submittedName>
</protein>
<organism evidence="1 2">
    <name type="scientific">Ignelater luminosus</name>
    <name type="common">Cucubano</name>
    <name type="synonym">Pyrophorus luminosus</name>
    <dbReference type="NCBI Taxonomy" id="2038154"/>
    <lineage>
        <taxon>Eukaryota</taxon>
        <taxon>Metazoa</taxon>
        <taxon>Ecdysozoa</taxon>
        <taxon>Arthropoda</taxon>
        <taxon>Hexapoda</taxon>
        <taxon>Insecta</taxon>
        <taxon>Pterygota</taxon>
        <taxon>Neoptera</taxon>
        <taxon>Endopterygota</taxon>
        <taxon>Coleoptera</taxon>
        <taxon>Polyphaga</taxon>
        <taxon>Elateriformia</taxon>
        <taxon>Elateroidea</taxon>
        <taxon>Elateridae</taxon>
        <taxon>Agrypninae</taxon>
        <taxon>Pyrophorini</taxon>
        <taxon>Ignelater</taxon>
    </lineage>
</organism>
<accession>A0A8K0CT32</accession>
<dbReference type="Proteomes" id="UP000801492">
    <property type="component" value="Unassembled WGS sequence"/>
</dbReference>
<dbReference type="EMBL" id="VTPC01070946">
    <property type="protein sequence ID" value="KAF2889090.1"/>
    <property type="molecule type" value="Genomic_DNA"/>
</dbReference>
<keyword evidence="2" id="KW-1185">Reference proteome</keyword>
<comment type="caution">
    <text evidence="1">The sequence shown here is derived from an EMBL/GenBank/DDBJ whole genome shotgun (WGS) entry which is preliminary data.</text>
</comment>
<sequence length="88" mass="9985">MKTVLQHDELWDVVQPEGVQQINKQKDTKVLTKKLLIFDNEPNTPICHLSQQVGLSPGKCHTIGRKDLHYKNCCLMIIPEDWSSVSGS</sequence>
<proteinExistence type="predicted"/>
<dbReference type="AlphaFoldDB" id="A0A8K0CT32"/>
<gene>
    <name evidence="1" type="ORF">ILUMI_17083</name>
</gene>
<dbReference type="OrthoDB" id="7920740at2759"/>
<reference evidence="1" key="1">
    <citation type="submission" date="2019-08" db="EMBL/GenBank/DDBJ databases">
        <title>The genome of the North American firefly Photinus pyralis.</title>
        <authorList>
            <consortium name="Photinus pyralis genome working group"/>
            <person name="Fallon T.R."/>
            <person name="Sander Lower S.E."/>
            <person name="Weng J.-K."/>
        </authorList>
    </citation>
    <scope>NUCLEOTIDE SEQUENCE</scope>
    <source>
        <strain evidence="1">TRF0915ILg1</strain>
        <tissue evidence="1">Whole body</tissue>
    </source>
</reference>
<evidence type="ECO:0000313" key="1">
    <source>
        <dbReference type="EMBL" id="KAF2889090.1"/>
    </source>
</evidence>
<name>A0A8K0CT32_IGNLU</name>
<evidence type="ECO:0000313" key="2">
    <source>
        <dbReference type="Proteomes" id="UP000801492"/>
    </source>
</evidence>